<dbReference type="Pfam" id="PF12351">
    <property type="entry name" value="Fig1"/>
    <property type="match status" value="1"/>
</dbReference>
<dbReference type="GO" id="GO:0016020">
    <property type="term" value="C:membrane"/>
    <property type="evidence" value="ECO:0007669"/>
    <property type="project" value="InterPro"/>
</dbReference>
<dbReference type="GO" id="GO:0000747">
    <property type="term" value="P:conjugation with cellular fusion"/>
    <property type="evidence" value="ECO:0007669"/>
    <property type="project" value="TreeGrafter"/>
</dbReference>
<reference evidence="2 3" key="1">
    <citation type="submission" date="2018-06" db="EMBL/GenBank/DDBJ databases">
        <title>Population genomics shows no distinction between pathogenic Candida krusei and environmental Pichia kudriavzevii: One species, four names.</title>
        <authorList>
            <person name="Douglass A.P."/>
            <person name="Offei B."/>
            <person name="Braun-Galleani S."/>
            <person name="Coughlan A.Y."/>
            <person name="Martos A."/>
            <person name="Ortiz-Merino R.A."/>
            <person name="Byrne K.P."/>
            <person name="Wolfe K.H."/>
        </authorList>
    </citation>
    <scope>NUCLEOTIDE SEQUENCE [LARGE SCALE GENOMIC DNA]</scope>
    <source>
        <strain evidence="2 3">CBS573</strain>
    </source>
</reference>
<dbReference type="PANTHER" id="PTHR28092:SF1">
    <property type="entry name" value="FACTOR-INDUCED GENE 1 PROTEIN"/>
    <property type="match status" value="1"/>
</dbReference>
<keyword evidence="1" id="KW-1133">Transmembrane helix</keyword>
<organism evidence="2 3">
    <name type="scientific">Pichia kudriavzevii</name>
    <name type="common">Yeast</name>
    <name type="synonym">Issatchenkia orientalis</name>
    <dbReference type="NCBI Taxonomy" id="4909"/>
    <lineage>
        <taxon>Eukaryota</taxon>
        <taxon>Fungi</taxon>
        <taxon>Dikarya</taxon>
        <taxon>Ascomycota</taxon>
        <taxon>Saccharomycotina</taxon>
        <taxon>Pichiomycetes</taxon>
        <taxon>Pichiales</taxon>
        <taxon>Pichiaceae</taxon>
        <taxon>Pichia</taxon>
    </lineage>
</organism>
<dbReference type="OrthoDB" id="4089394at2759"/>
<protein>
    <submittedName>
        <fullName evidence="2">Uncharacterized protein</fullName>
    </submittedName>
</protein>
<feature type="transmembrane region" description="Helical" evidence="1">
    <location>
        <begin position="228"/>
        <end position="250"/>
    </location>
</feature>
<dbReference type="AlphaFoldDB" id="A0A2U9R9Z5"/>
<dbReference type="EMBL" id="CP028777">
    <property type="protein sequence ID" value="AWU78203.1"/>
    <property type="molecule type" value="Genomic_DNA"/>
</dbReference>
<dbReference type="GeneID" id="40386062"/>
<dbReference type="STRING" id="4909.A0A2U9R9Z5"/>
<keyword evidence="1" id="KW-0812">Transmembrane</keyword>
<keyword evidence="3" id="KW-1185">Reference proteome</keyword>
<gene>
    <name evidence="2" type="ORF">C5L36_0E02660</name>
</gene>
<feature type="transmembrane region" description="Helical" evidence="1">
    <location>
        <begin position="15"/>
        <end position="35"/>
    </location>
</feature>
<proteinExistence type="predicted"/>
<sequence length="356" mass="39104">MITCGLTLVKQFPKLLALILTIVNIALIFFVLNGATHDSSAYNSLALIEYKFNSSSDIYSLLSLQYSKNHSHEKLDEFVIKVGYRGVCISFTDGKDNLNCGYTSDMDAAYSSKVPSFSVTDNNNSTGRASLEMFDIAYSIQEKSYKSNIYIAELICLLAALICQVYTILGFLPFQNYVLLLILGVLTSFFIINCIAITWLMVVLGNLVGVGGVLTMNILSFTVVSKPVGILCATLAITIVQGSLYLWHFLGGNIKVQSKNSTTSKVDMASTDLHRGISDYFPNKFARGAGYGRYGEYGRYGGHGRYDGYGRNEDYGPSGPGYIINPSLKHAWDFERGPTSYDNSVLSSITTLRGTL</sequence>
<name>A0A2U9R9Z5_PICKU</name>
<feature type="transmembrane region" description="Helical" evidence="1">
    <location>
        <begin position="149"/>
        <end position="171"/>
    </location>
</feature>
<accession>A0A2U9R9Z5</accession>
<evidence type="ECO:0000313" key="3">
    <source>
        <dbReference type="Proteomes" id="UP000249293"/>
    </source>
</evidence>
<dbReference type="KEGG" id="pkz:C5L36_0E02660"/>
<dbReference type="PANTHER" id="PTHR28092">
    <property type="entry name" value="FACTOR-INDUCED GENE 1 PROTEIN"/>
    <property type="match status" value="1"/>
</dbReference>
<feature type="transmembrane region" description="Helical" evidence="1">
    <location>
        <begin position="177"/>
        <end position="196"/>
    </location>
</feature>
<dbReference type="VEuPathDB" id="FungiDB:C5L36_0E02660"/>
<dbReference type="GO" id="GO:0043332">
    <property type="term" value="C:mating projection tip"/>
    <property type="evidence" value="ECO:0007669"/>
    <property type="project" value="TreeGrafter"/>
</dbReference>
<feature type="transmembrane region" description="Helical" evidence="1">
    <location>
        <begin position="203"/>
        <end position="222"/>
    </location>
</feature>
<keyword evidence="1" id="KW-0472">Membrane</keyword>
<evidence type="ECO:0000313" key="2">
    <source>
        <dbReference type="EMBL" id="AWU78203.1"/>
    </source>
</evidence>
<dbReference type="Proteomes" id="UP000249293">
    <property type="component" value="Chromosome 5"/>
</dbReference>
<dbReference type="RefSeq" id="XP_029323679.1">
    <property type="nucleotide sequence ID" value="XM_029467819.1"/>
</dbReference>
<evidence type="ECO:0000256" key="1">
    <source>
        <dbReference type="SAM" id="Phobius"/>
    </source>
</evidence>
<dbReference type="InterPro" id="IPR033481">
    <property type="entry name" value="Dni1/Fig1"/>
</dbReference>